<gene>
    <name evidence="1" type="ORF">AVEN_172941_1</name>
</gene>
<protein>
    <submittedName>
        <fullName evidence="1">Uncharacterized protein</fullName>
    </submittedName>
</protein>
<dbReference type="EMBL" id="BGPR01027192">
    <property type="protein sequence ID" value="GBN97480.1"/>
    <property type="molecule type" value="Genomic_DNA"/>
</dbReference>
<accession>A0A4Y2TBY0</accession>
<evidence type="ECO:0000313" key="2">
    <source>
        <dbReference type="Proteomes" id="UP000499080"/>
    </source>
</evidence>
<reference evidence="1 2" key="1">
    <citation type="journal article" date="2019" name="Sci. Rep.">
        <title>Orb-weaving spider Araneus ventricosus genome elucidates the spidroin gene catalogue.</title>
        <authorList>
            <person name="Kono N."/>
            <person name="Nakamura H."/>
            <person name="Ohtoshi R."/>
            <person name="Moran D.A.P."/>
            <person name="Shinohara A."/>
            <person name="Yoshida Y."/>
            <person name="Fujiwara M."/>
            <person name="Mori M."/>
            <person name="Tomita M."/>
            <person name="Arakawa K."/>
        </authorList>
    </citation>
    <scope>NUCLEOTIDE SEQUENCE [LARGE SCALE GENOMIC DNA]</scope>
</reference>
<proteinExistence type="predicted"/>
<name>A0A4Y2TBY0_ARAVE</name>
<keyword evidence="2" id="KW-1185">Reference proteome</keyword>
<sequence>MTQKFNILASYQYKCSVLKQLENYFGRDFVILYRTLIRRGTPVLAAPDPGFRAAPPTGRLTTSCYSERTRPRNTADLQWNRVSNLELSEAETLPLCHLGHE</sequence>
<organism evidence="1 2">
    <name type="scientific">Araneus ventricosus</name>
    <name type="common">Orbweaver spider</name>
    <name type="synonym">Epeira ventricosa</name>
    <dbReference type="NCBI Taxonomy" id="182803"/>
    <lineage>
        <taxon>Eukaryota</taxon>
        <taxon>Metazoa</taxon>
        <taxon>Ecdysozoa</taxon>
        <taxon>Arthropoda</taxon>
        <taxon>Chelicerata</taxon>
        <taxon>Arachnida</taxon>
        <taxon>Araneae</taxon>
        <taxon>Araneomorphae</taxon>
        <taxon>Entelegynae</taxon>
        <taxon>Araneoidea</taxon>
        <taxon>Araneidae</taxon>
        <taxon>Araneus</taxon>
    </lineage>
</organism>
<comment type="caution">
    <text evidence="1">The sequence shown here is derived from an EMBL/GenBank/DDBJ whole genome shotgun (WGS) entry which is preliminary data.</text>
</comment>
<evidence type="ECO:0000313" key="1">
    <source>
        <dbReference type="EMBL" id="GBN97480.1"/>
    </source>
</evidence>
<dbReference type="Proteomes" id="UP000499080">
    <property type="component" value="Unassembled WGS sequence"/>
</dbReference>
<dbReference type="AlphaFoldDB" id="A0A4Y2TBY0"/>